<dbReference type="eggNOG" id="ENOG50334MN">
    <property type="taxonomic scope" value="Bacteria"/>
</dbReference>
<accession>C7RA72</accession>
<protein>
    <recommendedName>
        <fullName evidence="4">2TM domain-containing protein</fullName>
    </recommendedName>
</protein>
<dbReference type="AlphaFoldDB" id="C7RA72"/>
<dbReference type="KEGG" id="kko:Kkor_0771"/>
<gene>
    <name evidence="2" type="ordered locus">Kkor_0771</name>
</gene>
<organism evidence="2 3">
    <name type="scientific">Kangiella koreensis (strain DSM 16069 / JCM 12317 / KCTC 12182 / SW-125)</name>
    <dbReference type="NCBI Taxonomy" id="523791"/>
    <lineage>
        <taxon>Bacteria</taxon>
        <taxon>Pseudomonadati</taxon>
        <taxon>Pseudomonadota</taxon>
        <taxon>Gammaproteobacteria</taxon>
        <taxon>Kangiellales</taxon>
        <taxon>Kangiellaceae</taxon>
        <taxon>Kangiella</taxon>
    </lineage>
</organism>
<reference evidence="2 3" key="1">
    <citation type="journal article" date="2009" name="Stand. Genomic Sci.">
        <title>Complete genome sequence of Kangiella koreensis type strain (SW-125).</title>
        <authorList>
            <person name="Han C."/>
            <person name="Sikorski J."/>
            <person name="Lapidus A."/>
            <person name="Nolan M."/>
            <person name="Glavina Del Rio T."/>
            <person name="Tice H."/>
            <person name="Cheng J.F."/>
            <person name="Lucas S."/>
            <person name="Chen F."/>
            <person name="Copeland A."/>
            <person name="Ivanova N."/>
            <person name="Mavromatis K."/>
            <person name="Ovchinnikova G."/>
            <person name="Pati A."/>
            <person name="Bruce D."/>
            <person name="Goodwin L."/>
            <person name="Pitluck S."/>
            <person name="Chen A."/>
            <person name="Palaniappan K."/>
            <person name="Land M."/>
            <person name="Hauser L."/>
            <person name="Chang Y.J."/>
            <person name="Jeffries C.D."/>
            <person name="Chain P."/>
            <person name="Saunders E."/>
            <person name="Brettin T."/>
            <person name="Goker M."/>
            <person name="Tindall B.J."/>
            <person name="Bristow J."/>
            <person name="Eisen J.A."/>
            <person name="Markowitz V."/>
            <person name="Hugenholtz P."/>
            <person name="Kyrpides N.C."/>
            <person name="Klenk H.P."/>
            <person name="Detter J.C."/>
        </authorList>
    </citation>
    <scope>NUCLEOTIDE SEQUENCE [LARGE SCALE GENOMIC DNA]</scope>
    <source>
        <strain evidence="3">DSM 16069 / KCTC 12182 / SW-125</strain>
    </source>
</reference>
<proteinExistence type="predicted"/>
<dbReference type="InParanoid" id="C7RA72"/>
<dbReference type="Proteomes" id="UP000001231">
    <property type="component" value="Chromosome"/>
</dbReference>
<feature type="transmembrane region" description="Helical" evidence="1">
    <location>
        <begin position="21"/>
        <end position="40"/>
    </location>
</feature>
<evidence type="ECO:0000256" key="1">
    <source>
        <dbReference type="SAM" id="Phobius"/>
    </source>
</evidence>
<evidence type="ECO:0000313" key="2">
    <source>
        <dbReference type="EMBL" id="ACV26191.1"/>
    </source>
</evidence>
<dbReference type="STRING" id="523791.Kkor_0771"/>
<dbReference type="EMBL" id="CP001707">
    <property type="protein sequence ID" value="ACV26191.1"/>
    <property type="molecule type" value="Genomic_DNA"/>
</dbReference>
<evidence type="ECO:0008006" key="4">
    <source>
        <dbReference type="Google" id="ProtNLM"/>
    </source>
</evidence>
<dbReference type="RefSeq" id="WP_012800705.1">
    <property type="nucleotide sequence ID" value="NC_013166.1"/>
</dbReference>
<keyword evidence="1" id="KW-1133">Transmembrane helix</keyword>
<feature type="transmembrane region" description="Helical" evidence="1">
    <location>
        <begin position="52"/>
        <end position="70"/>
    </location>
</feature>
<keyword evidence="1" id="KW-0472">Membrane</keyword>
<keyword evidence="3" id="KW-1185">Reference proteome</keyword>
<name>C7RA72_KANKD</name>
<evidence type="ECO:0000313" key="3">
    <source>
        <dbReference type="Proteomes" id="UP000001231"/>
    </source>
</evidence>
<dbReference type="OrthoDB" id="282116at2"/>
<sequence length="110" mass="13126">MAKQNNTEKQYLFDNPKNVKRLLYVVYAICIVLVLLDFVIHRHIYHSWESLFGFYAIYGFVGCVVLVLVAKWMRTFLMRDEDYYDRIELKQNKTQNETQEKKAGGEHVDD</sequence>
<keyword evidence="1" id="KW-0812">Transmembrane</keyword>
<dbReference type="HOGENOM" id="CLU_160720_0_0_6"/>